<dbReference type="Gene3D" id="3.40.190.10">
    <property type="entry name" value="Periplasmic binding protein-like II"/>
    <property type="match status" value="1"/>
</dbReference>
<dbReference type="EMBL" id="NGJX01000010">
    <property type="protein sequence ID" value="RSU00944.1"/>
    <property type="molecule type" value="Genomic_DNA"/>
</dbReference>
<evidence type="ECO:0000313" key="1">
    <source>
        <dbReference type="EMBL" id="RSU00944.1"/>
    </source>
</evidence>
<dbReference type="OrthoDB" id="1886799at2"/>
<sequence length="276" mass="32156">MATIKLQQNRINPLVLPVILSKELGFFEKHQVEVNLELADNFVFQGKNAFLTGEVDAQMGDTTFFFYYLKDGKEAVITSTLTRTIQLAGYNNYMEKENLNAGISQTGLFRFFVDTYLKNQLPPLTYTFINNTYERIEALQTKKIDCLVAIEPFISTVLEIPETKTIWHSKDIDACYVMWCFDKQFTEDNPEDVKNFHLALEEAGQYFNQQTNLEKVKLIETYCHLPNEKAVSFSDFEFEPQKNYAEKDFVLLQDWLFEQQEINKKIAPEQGLFSTF</sequence>
<reference evidence="1 2" key="1">
    <citation type="submission" date="2017-05" db="EMBL/GenBank/DDBJ databases">
        <title>Vagococcus spp. assemblies.</title>
        <authorList>
            <person name="Gulvik C.A."/>
        </authorList>
    </citation>
    <scope>NUCLEOTIDE SEQUENCE [LARGE SCALE GENOMIC DNA]</scope>
    <source>
        <strain evidence="1 2">NCFB 2497</strain>
    </source>
</reference>
<organism evidence="1 2">
    <name type="scientific">Vagococcus fluvialis</name>
    <dbReference type="NCBI Taxonomy" id="2738"/>
    <lineage>
        <taxon>Bacteria</taxon>
        <taxon>Bacillati</taxon>
        <taxon>Bacillota</taxon>
        <taxon>Bacilli</taxon>
        <taxon>Lactobacillales</taxon>
        <taxon>Enterococcaceae</taxon>
        <taxon>Vagococcus</taxon>
    </lineage>
</organism>
<protein>
    <submittedName>
        <fullName evidence="1">Uncharacterized protein</fullName>
    </submittedName>
</protein>
<dbReference type="RefSeq" id="WP_114290114.1">
    <property type="nucleotide sequence ID" value="NZ_JAFLWL010000016.1"/>
</dbReference>
<evidence type="ECO:0000313" key="2">
    <source>
        <dbReference type="Proteomes" id="UP000288197"/>
    </source>
</evidence>
<dbReference type="GeneID" id="63147009"/>
<name>A0A369ATR7_9ENTE</name>
<gene>
    <name evidence="1" type="ORF">CBF32_10075</name>
</gene>
<proteinExistence type="predicted"/>
<accession>A0A369ATR7</accession>
<comment type="caution">
    <text evidence="1">The sequence shown here is derived from an EMBL/GenBank/DDBJ whole genome shotgun (WGS) entry which is preliminary data.</text>
</comment>
<dbReference type="Proteomes" id="UP000288197">
    <property type="component" value="Unassembled WGS sequence"/>
</dbReference>
<keyword evidence="2" id="KW-1185">Reference proteome</keyword>
<dbReference type="SUPFAM" id="SSF53850">
    <property type="entry name" value="Periplasmic binding protein-like II"/>
    <property type="match status" value="1"/>
</dbReference>
<dbReference type="AlphaFoldDB" id="A0A369ATR7"/>